<name>A0A4P7NF77_PYROR</name>
<organism evidence="3 4">
    <name type="scientific">Pyricularia oryzae</name>
    <name type="common">Rice blast fungus</name>
    <name type="synonym">Magnaporthe oryzae</name>
    <dbReference type="NCBI Taxonomy" id="318829"/>
    <lineage>
        <taxon>Eukaryota</taxon>
        <taxon>Fungi</taxon>
        <taxon>Dikarya</taxon>
        <taxon>Ascomycota</taxon>
        <taxon>Pezizomycotina</taxon>
        <taxon>Sordariomycetes</taxon>
        <taxon>Sordariomycetidae</taxon>
        <taxon>Magnaporthales</taxon>
        <taxon>Pyriculariaceae</taxon>
        <taxon>Pyricularia</taxon>
    </lineage>
</organism>
<dbReference type="Pfam" id="PF22943">
    <property type="entry name" value="HTH_68"/>
    <property type="match status" value="1"/>
</dbReference>
<feature type="region of interest" description="Disordered" evidence="1">
    <location>
        <begin position="376"/>
        <end position="410"/>
    </location>
</feature>
<evidence type="ECO:0000313" key="4">
    <source>
        <dbReference type="Proteomes" id="UP000294847"/>
    </source>
</evidence>
<feature type="domain" description="Helix-turn-helix" evidence="2">
    <location>
        <begin position="1307"/>
        <end position="1350"/>
    </location>
</feature>
<gene>
    <name evidence="3" type="ORF">PoMZ_07466</name>
</gene>
<dbReference type="InterPro" id="IPR054448">
    <property type="entry name" value="HTH_put_ascomycetes"/>
</dbReference>
<dbReference type="EMBL" id="CP034207">
    <property type="protein sequence ID" value="QBZ60524.1"/>
    <property type="molecule type" value="Genomic_DNA"/>
</dbReference>
<dbReference type="Proteomes" id="UP000294847">
    <property type="component" value="Chromosome 4"/>
</dbReference>
<protein>
    <recommendedName>
        <fullName evidence="2">Helix-turn-helix domain-containing protein</fullName>
    </recommendedName>
</protein>
<sequence length="1355" mass="153655">MNANNSNEATDVFQEDGSFWDIHRCCYKRIVLGPRLEVWEWDGYGWEPALYWSERKSAWAVTTAKPREHIPDTGAPSSLLRDLHAGGHRAARATAWLSDAYKQALGLPTQEAAGAASFSDEAPDDQHAEDLKKAKKIAWVIWIMQKISAKEAVGMLEDPGAVAMIPFPGDNPNLAGGAFRARRPRRGSQTVATPELVSEEERGMFRDFGDDGASNIEDDDDMLVDSEDEEGDIYMQDGSLVGTSRTRPDYQTLLPAANDPDYLRIQEELAAAWSQADRRKWTTKAPVGLNANDTETNHHFNGQPQPSVAERLQQLSNFLADEDVDRSRFWERNIKEAREYVEAIRTIPMSKKTLELLRVVKNKLQVHEGYERWHAKEAREPKVPTGDETLPPVGASAQRADVRKGPRKVLHRPPGVVNTLPWEYESGQRHIDALRDSQTALWSTEGATDDQRTALACLEQDTYDGGIDSPAGWFPFTKRPETAEAYVIERGRRRAALQICLRAIKSVENRAVQTLQERVVPPITAAELEAERKSAAGPFFSSVGMTREDIETRMGQGRKQWHPHGMPYTKRMNRFWREWDQWWDEARKTTELDRHNAKSETDVDAHMNVKAGWAALPQPRSVYADVVTLQESYNRALEGMCMNIVKMLERTDLVAPRPLIKTCLEMYDLACNNEEKAPDEIQWRDVDQEHGTWRPLNVIELGYLRLLSTRSITPKMLCRLEDRGALYLAFAERLQRILDDLSEDNIFETRDTAVPVERLLEEMHKGVDGLNQRTRFSVSDACSWLDRLQKQGRIRFHKSVKAYAYVQRPLAHVHPEYQIGYVPSRGDMRFKQPTNMSIYKDFDAVLAPRPQDMVTWEQIIGSRPPGFWEDHEEVEWAESGRARRQEHERANPGEPQEKLLRPAVTNFFMALSYRLGFTLLKLKQRNQVGKLTKQDMARSIADWIETKTKWDRVLEASPDVAAAPTTLVQVLADMDKDKPAPETEQEAAKLIRKRIIHEAEANLNNLYPTEFKTYLAKDGSHVTLPIRDEIWDWGAPEIRGRARQYFSLRRWPVHLQTAADQEVITRDRDLDPEVLWDPCAEDLTGPEWLLQKATPWQFEPVKVKEGGSGYWFGDTKLQKEYIEGAVTNRFAEALFGPQDPKKVSNKAHRSSTTANRVIQHGYVGFKGRTKHNSEVSEQGQQLCRALVDPEPPTTTRAEAKSHIQERAVTIRLDAMDPSPPTNNPAFADRLRQIGAVQPNPTLSHSSTFAQQGGASPAAYNNYGRTAHHPSIAQNTTLSALAARHRIQEQADREFADMGKASFGGRELLDAAMLRDVLVMRSRGVAPERIEERLRLKPGMVRRLGPPGVVAALGTN</sequence>
<evidence type="ECO:0000259" key="2">
    <source>
        <dbReference type="Pfam" id="PF22943"/>
    </source>
</evidence>
<proteinExistence type="predicted"/>
<evidence type="ECO:0000256" key="1">
    <source>
        <dbReference type="SAM" id="MobiDB-lite"/>
    </source>
</evidence>
<evidence type="ECO:0000313" key="3">
    <source>
        <dbReference type="EMBL" id="QBZ60524.1"/>
    </source>
</evidence>
<reference evidence="3 4" key="1">
    <citation type="journal article" date="2019" name="Mol. Biol. Evol.">
        <title>Blast fungal genomes show frequent chromosomal changes, gene gains and losses, and effector gene turnover.</title>
        <authorList>
            <person name="Gomez Luciano L.B."/>
            <person name="Jason Tsai I."/>
            <person name="Chuma I."/>
            <person name="Tosa Y."/>
            <person name="Chen Y.H."/>
            <person name="Li J.Y."/>
            <person name="Li M.Y."/>
            <person name="Jade Lu M.Y."/>
            <person name="Nakayashiki H."/>
            <person name="Li W.H."/>
        </authorList>
    </citation>
    <scope>NUCLEOTIDE SEQUENCE [LARGE SCALE GENOMIC DNA]</scope>
    <source>
        <strain evidence="3">MZ5-1-6</strain>
    </source>
</reference>
<accession>A0A4P7NF77</accession>